<dbReference type="NCBIfam" id="NF003671">
    <property type="entry name" value="PRK05294.1"/>
    <property type="match status" value="1"/>
</dbReference>
<protein>
    <recommendedName>
        <fullName evidence="20">Carbamoyl phosphate synthase arginine-specific large chain, mitochondrial</fullName>
        <ecNumber evidence="14">6.3.4.16</ecNumber>
        <ecNumber evidence="5">6.3.5.5</ecNumber>
    </recommendedName>
    <alternativeName>
        <fullName evidence="16">Ammonium-dependent carbamoyl phosphate synthetase</fullName>
    </alternativeName>
    <alternativeName>
        <fullName evidence="15">Arginine-specific carbamoyl phosphate synthetase, ammonia chain</fullName>
    </alternativeName>
    <alternativeName>
        <fullName evidence="17">Glutamine-dependent carbamoyl phosphate synthetase</fullName>
    </alternativeName>
</protein>
<reference evidence="24 25" key="1">
    <citation type="submission" date="2020-03" db="EMBL/GenBank/DDBJ databases">
        <title>Draft Genome Sequence of Cudoniella acicularis.</title>
        <authorList>
            <person name="Buettner E."/>
            <person name="Kellner H."/>
        </authorList>
    </citation>
    <scope>NUCLEOTIDE SEQUENCE [LARGE SCALE GENOMIC DNA]</scope>
    <source>
        <strain evidence="24 25">DSM 108380</strain>
    </source>
</reference>
<feature type="domain" description="MGS-like" evidence="23">
    <location>
        <begin position="1150"/>
        <end position="1299"/>
    </location>
</feature>
<dbReference type="Gene3D" id="3.30.1490.20">
    <property type="entry name" value="ATP-grasp fold, A domain"/>
    <property type="match status" value="1"/>
</dbReference>
<dbReference type="InterPro" id="IPR005483">
    <property type="entry name" value="CPSase_dom"/>
</dbReference>
<comment type="similarity">
    <text evidence="4">Belongs to the CarB family.</text>
</comment>
<evidence type="ECO:0000256" key="17">
    <source>
        <dbReference type="ARBA" id="ARBA00044334"/>
    </source>
</evidence>
<evidence type="ECO:0000256" key="6">
    <source>
        <dbReference type="ARBA" id="ARBA00022598"/>
    </source>
</evidence>
<evidence type="ECO:0000256" key="8">
    <source>
        <dbReference type="ARBA" id="ARBA00022737"/>
    </source>
</evidence>
<keyword evidence="9 21" id="KW-0547">Nucleotide-binding</keyword>
<dbReference type="InterPro" id="IPR005479">
    <property type="entry name" value="CPAse_ATP-bd"/>
</dbReference>
<evidence type="ECO:0000256" key="1">
    <source>
        <dbReference type="ARBA" id="ARBA00001947"/>
    </source>
</evidence>
<evidence type="ECO:0000256" key="4">
    <source>
        <dbReference type="ARBA" id="ARBA00009799"/>
    </source>
</evidence>
<dbReference type="Pfam" id="PF02787">
    <property type="entry name" value="CPSase_L_D3"/>
    <property type="match status" value="1"/>
</dbReference>
<dbReference type="GO" id="GO:0005739">
    <property type="term" value="C:mitochondrion"/>
    <property type="evidence" value="ECO:0007669"/>
    <property type="project" value="UniProtKB-SubCell"/>
</dbReference>
<keyword evidence="11" id="KW-0496">Mitochondrion</keyword>
<comment type="caution">
    <text evidence="24">The sequence shown here is derived from an EMBL/GenBank/DDBJ whole genome shotgun (WGS) entry which is preliminary data.</text>
</comment>
<dbReference type="InterPro" id="IPR036897">
    <property type="entry name" value="CarbamoylP_synth_lsu_oligo_sf"/>
</dbReference>
<evidence type="ECO:0000313" key="25">
    <source>
        <dbReference type="Proteomes" id="UP000566819"/>
    </source>
</evidence>
<proteinExistence type="inferred from homology"/>
<dbReference type="FunFam" id="3.40.50.20:FF:000002">
    <property type="entry name" value="Carbamoyl-phosphate synthase large chain"/>
    <property type="match status" value="1"/>
</dbReference>
<evidence type="ECO:0000256" key="12">
    <source>
        <dbReference type="ARBA" id="ARBA00023211"/>
    </source>
</evidence>
<dbReference type="SUPFAM" id="SSF52335">
    <property type="entry name" value="Methylglyoxal synthase-like"/>
    <property type="match status" value="1"/>
</dbReference>
<evidence type="ECO:0000256" key="13">
    <source>
        <dbReference type="ARBA" id="ARBA00044031"/>
    </source>
</evidence>
<dbReference type="SUPFAM" id="SSF56059">
    <property type="entry name" value="Glutathione synthetase ATP-binding domain-like"/>
    <property type="match status" value="2"/>
</dbReference>
<dbReference type="InterPro" id="IPR011761">
    <property type="entry name" value="ATP-grasp"/>
</dbReference>
<dbReference type="SUPFAM" id="SSF52440">
    <property type="entry name" value="PreATP-grasp domain"/>
    <property type="match status" value="2"/>
</dbReference>
<feature type="domain" description="ATP-grasp" evidence="22">
    <location>
        <begin position="885"/>
        <end position="1082"/>
    </location>
</feature>
<keyword evidence="12" id="KW-0464">Manganese</keyword>
<evidence type="ECO:0000259" key="22">
    <source>
        <dbReference type="PROSITE" id="PS50975"/>
    </source>
</evidence>
<dbReference type="Gene3D" id="3.30.470.20">
    <property type="entry name" value="ATP-grasp fold, B domain"/>
    <property type="match status" value="2"/>
</dbReference>
<dbReference type="InterPro" id="IPR013815">
    <property type="entry name" value="ATP_grasp_subdomain_1"/>
</dbReference>
<dbReference type="InterPro" id="IPR005480">
    <property type="entry name" value="CPSase_lsu_oligo"/>
</dbReference>
<evidence type="ECO:0000256" key="16">
    <source>
        <dbReference type="ARBA" id="ARBA00044318"/>
    </source>
</evidence>
<dbReference type="Proteomes" id="UP000566819">
    <property type="component" value="Unassembled WGS sequence"/>
</dbReference>
<dbReference type="InterPro" id="IPR016185">
    <property type="entry name" value="PreATP-grasp_dom_sf"/>
</dbReference>
<evidence type="ECO:0000256" key="20">
    <source>
        <dbReference type="ARBA" id="ARBA00068891"/>
    </source>
</evidence>
<comment type="catalytic activity">
    <reaction evidence="18">
        <text>hydrogencarbonate + NH4(+) + 2 ATP = carbamoyl phosphate + 2 ADP + phosphate + 2 H(+)</text>
        <dbReference type="Rhea" id="RHEA:18029"/>
        <dbReference type="ChEBI" id="CHEBI:15378"/>
        <dbReference type="ChEBI" id="CHEBI:17544"/>
        <dbReference type="ChEBI" id="CHEBI:28938"/>
        <dbReference type="ChEBI" id="CHEBI:30616"/>
        <dbReference type="ChEBI" id="CHEBI:43474"/>
        <dbReference type="ChEBI" id="CHEBI:58228"/>
        <dbReference type="ChEBI" id="CHEBI:456216"/>
        <dbReference type="EC" id="6.3.4.16"/>
    </reaction>
</comment>
<dbReference type="PROSITE" id="PS00866">
    <property type="entry name" value="CPSASE_1"/>
    <property type="match status" value="2"/>
</dbReference>
<evidence type="ECO:0000256" key="10">
    <source>
        <dbReference type="ARBA" id="ARBA00022840"/>
    </source>
</evidence>
<dbReference type="EC" id="6.3.4.16" evidence="14"/>
<dbReference type="FunFam" id="3.30.470.20:FF:000004">
    <property type="entry name" value="Carbamoyl-phosphate synthase (glutamine-hydrolyzing)"/>
    <property type="match status" value="1"/>
</dbReference>
<accession>A0A8H4RBJ8</accession>
<comment type="cofactor">
    <cofactor evidence="1">
        <name>Zn(2+)</name>
        <dbReference type="ChEBI" id="CHEBI:29105"/>
    </cofactor>
</comment>
<dbReference type="PROSITE" id="PS00867">
    <property type="entry name" value="CPSASE_2"/>
    <property type="match status" value="2"/>
</dbReference>
<keyword evidence="6" id="KW-0436">Ligase</keyword>
<comment type="subcellular location">
    <subcellularLocation>
        <location evidence="2">Mitochondrion</location>
    </subcellularLocation>
</comment>
<evidence type="ECO:0000313" key="24">
    <source>
        <dbReference type="EMBL" id="KAF4627110.1"/>
    </source>
</evidence>
<comment type="subunit">
    <text evidence="13">Heterodimer composed of 2 chains; the small (or glutamine) chain promotes the hydrolysis of glutamine to ammonia, which is used by the large (or ammonia) chain to synthesize carbamoyl phosphate.</text>
</comment>
<dbReference type="FunFam" id="3.40.50.1380:FF:000015">
    <property type="entry name" value="Carbamoyl-phosphate synthase arginine-specific large chain"/>
    <property type="match status" value="1"/>
</dbReference>
<dbReference type="CDD" id="cd01423">
    <property type="entry name" value="MGS_CPS_I_III"/>
    <property type="match status" value="1"/>
</dbReference>
<dbReference type="InterPro" id="IPR011607">
    <property type="entry name" value="MGS-like_dom"/>
</dbReference>
<evidence type="ECO:0000256" key="9">
    <source>
        <dbReference type="ARBA" id="ARBA00022741"/>
    </source>
</evidence>
<dbReference type="GO" id="GO:0006526">
    <property type="term" value="P:L-arginine biosynthetic process"/>
    <property type="evidence" value="ECO:0007669"/>
    <property type="project" value="UniProtKB-ARBA"/>
</dbReference>
<dbReference type="Gene3D" id="3.40.50.20">
    <property type="match status" value="2"/>
</dbReference>
<keyword evidence="7" id="KW-0479">Metal-binding</keyword>
<dbReference type="SMART" id="SM01096">
    <property type="entry name" value="CPSase_L_D3"/>
    <property type="match status" value="1"/>
</dbReference>
<evidence type="ECO:0000256" key="3">
    <source>
        <dbReference type="ARBA" id="ARBA00005077"/>
    </source>
</evidence>
<gene>
    <name evidence="24" type="ORF">G7Y89_g11049</name>
</gene>
<dbReference type="InterPro" id="IPR036914">
    <property type="entry name" value="MGS-like_dom_sf"/>
</dbReference>
<dbReference type="GO" id="GO:0004087">
    <property type="term" value="F:carbamoyl-phosphate synthase (ammonia) activity"/>
    <property type="evidence" value="ECO:0007669"/>
    <property type="project" value="UniProtKB-EC"/>
</dbReference>
<comment type="pathway">
    <text evidence="3">Amino-acid biosynthesis; L-arginine biosynthesis; carbamoyl phosphate from bicarbonate: step 1/1.</text>
</comment>
<evidence type="ECO:0000256" key="18">
    <source>
        <dbReference type="ARBA" id="ARBA00047359"/>
    </source>
</evidence>
<sequence>MALSMRAAARSSLLRQTRLPTLATRNFATRSSTRCIYAKSQAPAGKKLGTIRLFSSSTVRRDQTQTAPNAKAYLESGVIKGALNPVDVKKVLVIGSGGLSIGQAGEFDYSGSQALKALKEAGVSSVLINPNIATIQTAHVLTDEVYYLPVTPEYVTYVIERERPDGIFLTFGGQTALNLGVQMERMGIFERYGVKVLGTSIKTLETSEDRDLFAKALGEINIPIAHSIAVGTVDEALEAAKGIGYPIIVRAAYALGGLGSGFANNEEELRNMSARSLTLSPQILVEKSLKGWKEVEYEVVRDASNNCITVCNMENFDPLGIHTGDSIVVAPSQTLSDEEYHMLRSAAIKIVRHLGVVGECNVQYALQPDGLDYRVIEVNARLSRSSALASKATGYPLAYTAAKIGLGHTLPELPNAVTKTTTANFEPSLDYIVTKIPRWDLSKFQHVKRDIGSAMKSVGEVMAIGRTFEESIQKAIRQVDSRFIGFQGDKFEDLDYELSHPTDRRWLAVGQAMLHENYTVDRIHELSKIDKWFLYKLQNIVDCTRELEDVGSLYGLQKELVMKAKKMGFSDRQIAKAVGSTEDEVRARRKNFGITPFVKKIDTLAAEFPADTNYLYAPARMDLPSGWTCLLDGLAWTISLVFAPHLFNVLQAAVPATIQCLKSLPTDPIDLNEGIVGDFELSVEELEALAIQKEIRTAEQAIHNANYHYKRIETNRNEYLEKNAIKLREVRARDPEKHRKYERDVNTQHKTTYNATSHDVTFDDHGTIILGSGVYRIGSSVEFDWCAVSATLALKEMGKKTVMINYNPETYSTDFDTADKLYFEELSYERVMDIYELEAATGVVVSVGGQLPQNIALRLQETGKAKVLGTDPKDIDKAEDRHKFSGILDSIGVDQPAWKELTSVAEAEAFAEEVNYPVLVRPSYVLSGAAMTVIRSKDELEEKLIAASDVSPDHPVVITKFIEGAQEIDVDAVASNGKLIIHAVSEHIEQAGVHSGDATLVLPPASLDQSTMDRVKEIAVKVAKAWKITGPFNMQIIKAEDPEGGLPHLKVIECNLRASRSFPFVSKVLGLNFIDVATKALVGQNVPEPTDLMAVKRDYLATKVPQFSWTRLAGADPFLGVEMSSTGEIACFGKNLVEAYWASLQSTMNFRMPEPGEGLLFGGDVTKDSLTKIVDYLSPLGYKLYAAEKEVKEFLESSAKNHIKVEVIEFPTEDKRALREVFQKYDIRGVFNLAHARGKTVLDVDYVMRRNAVDFGVPLFMEPKTAELFAQCMSEKLPRKEGIPGEVRRWSEFIGGKPL</sequence>
<dbReference type="PANTHER" id="PTHR11405">
    <property type="entry name" value="CARBAMOYLTRANSFERASE FAMILY MEMBER"/>
    <property type="match status" value="1"/>
</dbReference>
<dbReference type="GO" id="GO:0004088">
    <property type="term" value="F:carbamoyl-phosphate synthase (glutamine-hydrolyzing) activity"/>
    <property type="evidence" value="ECO:0007669"/>
    <property type="project" value="UniProtKB-EC"/>
</dbReference>
<dbReference type="PANTHER" id="PTHR11405:SF53">
    <property type="entry name" value="CARBAMOYL-PHOSPHATE SYNTHASE [AMMONIA], MITOCHONDRIAL"/>
    <property type="match status" value="1"/>
</dbReference>
<dbReference type="Gene3D" id="3.40.50.1380">
    <property type="entry name" value="Methylglyoxal synthase-like domain"/>
    <property type="match status" value="1"/>
</dbReference>
<evidence type="ECO:0000256" key="2">
    <source>
        <dbReference type="ARBA" id="ARBA00004173"/>
    </source>
</evidence>
<dbReference type="InterPro" id="IPR058047">
    <property type="entry name" value="CPSase_preATP-grasp"/>
</dbReference>
<dbReference type="Pfam" id="PF25596">
    <property type="entry name" value="CPSase_L_D1"/>
    <property type="match status" value="2"/>
</dbReference>
<organism evidence="24 25">
    <name type="scientific">Cudoniella acicularis</name>
    <dbReference type="NCBI Taxonomy" id="354080"/>
    <lineage>
        <taxon>Eukaryota</taxon>
        <taxon>Fungi</taxon>
        <taxon>Dikarya</taxon>
        <taxon>Ascomycota</taxon>
        <taxon>Pezizomycotina</taxon>
        <taxon>Leotiomycetes</taxon>
        <taxon>Helotiales</taxon>
        <taxon>Tricladiaceae</taxon>
        <taxon>Cudoniella</taxon>
    </lineage>
</organism>
<dbReference type="EMBL" id="JAAMPI010001026">
    <property type="protein sequence ID" value="KAF4627110.1"/>
    <property type="molecule type" value="Genomic_DNA"/>
</dbReference>
<evidence type="ECO:0000256" key="15">
    <source>
        <dbReference type="ARBA" id="ARBA00044249"/>
    </source>
</evidence>
<evidence type="ECO:0000256" key="14">
    <source>
        <dbReference type="ARBA" id="ARBA00044063"/>
    </source>
</evidence>
<evidence type="ECO:0000256" key="11">
    <source>
        <dbReference type="ARBA" id="ARBA00023128"/>
    </source>
</evidence>
<dbReference type="SUPFAM" id="SSF48108">
    <property type="entry name" value="Carbamoyl phosphate synthetase, large subunit connection domain"/>
    <property type="match status" value="1"/>
</dbReference>
<dbReference type="PROSITE" id="PS51855">
    <property type="entry name" value="MGS"/>
    <property type="match status" value="1"/>
</dbReference>
<dbReference type="FunFam" id="3.30.1490.20:FF:000001">
    <property type="entry name" value="Carbamoyl-phosphate synthase large chain"/>
    <property type="match status" value="1"/>
</dbReference>
<dbReference type="FunFam" id="3.40.50.20:FF:000001">
    <property type="entry name" value="Carbamoyl-phosphate synthase large chain"/>
    <property type="match status" value="1"/>
</dbReference>
<name>A0A8H4RBJ8_9HELO</name>
<dbReference type="Gene3D" id="1.10.1030.10">
    <property type="entry name" value="Carbamoyl-phosphate synthetase, large subunit oligomerisation domain"/>
    <property type="match status" value="1"/>
</dbReference>
<dbReference type="PROSITE" id="PS50975">
    <property type="entry name" value="ATP_GRASP"/>
    <property type="match status" value="2"/>
</dbReference>
<evidence type="ECO:0000259" key="23">
    <source>
        <dbReference type="PROSITE" id="PS51855"/>
    </source>
</evidence>
<evidence type="ECO:0000256" key="5">
    <source>
        <dbReference type="ARBA" id="ARBA00012738"/>
    </source>
</evidence>
<keyword evidence="8" id="KW-0677">Repeat</keyword>
<dbReference type="Pfam" id="PF02786">
    <property type="entry name" value="CPSase_L_D2"/>
    <property type="match status" value="2"/>
</dbReference>
<dbReference type="FunFam" id="3.30.470.20:FF:000001">
    <property type="entry name" value="Carbamoyl-phosphate synthase large chain"/>
    <property type="match status" value="1"/>
</dbReference>
<evidence type="ECO:0000256" key="19">
    <source>
        <dbReference type="ARBA" id="ARBA00048816"/>
    </source>
</evidence>
<dbReference type="GO" id="GO:0005524">
    <property type="term" value="F:ATP binding"/>
    <property type="evidence" value="ECO:0007669"/>
    <property type="project" value="UniProtKB-UniRule"/>
</dbReference>
<comment type="catalytic activity">
    <reaction evidence="19">
        <text>hydrogencarbonate + L-glutamine + 2 ATP + H2O = carbamoyl phosphate + L-glutamate + 2 ADP + phosphate + 2 H(+)</text>
        <dbReference type="Rhea" id="RHEA:18633"/>
        <dbReference type="ChEBI" id="CHEBI:15377"/>
        <dbReference type="ChEBI" id="CHEBI:15378"/>
        <dbReference type="ChEBI" id="CHEBI:17544"/>
        <dbReference type="ChEBI" id="CHEBI:29985"/>
        <dbReference type="ChEBI" id="CHEBI:30616"/>
        <dbReference type="ChEBI" id="CHEBI:43474"/>
        <dbReference type="ChEBI" id="CHEBI:58228"/>
        <dbReference type="ChEBI" id="CHEBI:58359"/>
        <dbReference type="ChEBI" id="CHEBI:456216"/>
        <dbReference type="EC" id="6.3.5.5"/>
    </reaction>
</comment>
<evidence type="ECO:0000256" key="7">
    <source>
        <dbReference type="ARBA" id="ARBA00022723"/>
    </source>
</evidence>
<evidence type="ECO:0000256" key="21">
    <source>
        <dbReference type="PROSITE-ProRule" id="PRU00409"/>
    </source>
</evidence>
<dbReference type="OrthoDB" id="1924069at2759"/>
<dbReference type="EC" id="6.3.5.5" evidence="5"/>
<feature type="domain" description="ATP-grasp" evidence="22">
    <location>
        <begin position="214"/>
        <end position="406"/>
    </location>
</feature>
<keyword evidence="25" id="KW-1185">Reference proteome</keyword>
<dbReference type="FunFam" id="1.10.1030.10:FF:000001">
    <property type="entry name" value="Carbamoyl-phosphate synthase large chain"/>
    <property type="match status" value="1"/>
</dbReference>
<dbReference type="GO" id="GO:0046872">
    <property type="term" value="F:metal ion binding"/>
    <property type="evidence" value="ECO:0007669"/>
    <property type="project" value="UniProtKB-KW"/>
</dbReference>
<dbReference type="PRINTS" id="PR00098">
    <property type="entry name" value="CPSASE"/>
</dbReference>
<keyword evidence="10 21" id="KW-0067">ATP-binding</keyword>